<keyword evidence="2" id="KW-1185">Reference proteome</keyword>
<dbReference type="AlphaFoldDB" id="A0A3S0YGM9"/>
<proteinExistence type="predicted"/>
<organism evidence="1 2">
    <name type="scientific">Chlorogloeopsis fritschii PCC 6912</name>
    <dbReference type="NCBI Taxonomy" id="211165"/>
    <lineage>
        <taxon>Bacteria</taxon>
        <taxon>Bacillati</taxon>
        <taxon>Cyanobacteriota</taxon>
        <taxon>Cyanophyceae</taxon>
        <taxon>Nostocales</taxon>
        <taxon>Chlorogloeopsidaceae</taxon>
        <taxon>Chlorogloeopsis</taxon>
    </lineage>
</organism>
<accession>A0A3S0YGM9</accession>
<dbReference type="EMBL" id="RSCJ01000005">
    <property type="protein sequence ID" value="RUR84157.1"/>
    <property type="molecule type" value="Genomic_DNA"/>
</dbReference>
<name>A0A3S0YGM9_CHLFR</name>
<protein>
    <submittedName>
        <fullName evidence="1">Uncharacterized protein</fullName>
    </submittedName>
</protein>
<reference evidence="1 2" key="1">
    <citation type="journal article" date="2019" name="Genome Biol. Evol.">
        <title>Day and night: Metabolic profiles and evolutionary relationships of six axenic non-marine cyanobacteria.</title>
        <authorList>
            <person name="Will S.E."/>
            <person name="Henke P."/>
            <person name="Boedeker C."/>
            <person name="Huang S."/>
            <person name="Brinkmann H."/>
            <person name="Rohde M."/>
            <person name="Jarek M."/>
            <person name="Friedl T."/>
            <person name="Seufert S."/>
            <person name="Schumacher M."/>
            <person name="Overmann J."/>
            <person name="Neumann-Schaal M."/>
            <person name="Petersen J."/>
        </authorList>
    </citation>
    <scope>NUCLEOTIDE SEQUENCE [LARGE SCALE GENOMIC DNA]</scope>
    <source>
        <strain evidence="1 2">PCC 6912</strain>
    </source>
</reference>
<evidence type="ECO:0000313" key="2">
    <source>
        <dbReference type="Proteomes" id="UP000268857"/>
    </source>
</evidence>
<comment type="caution">
    <text evidence="1">The sequence shown here is derived from an EMBL/GenBank/DDBJ whole genome shotgun (WGS) entry which is preliminary data.</text>
</comment>
<dbReference type="RefSeq" id="WP_016873568.1">
    <property type="nucleotide sequence ID" value="NZ_AJLN01000046.1"/>
</dbReference>
<gene>
    <name evidence="1" type="ORF">PCC6912_17510</name>
</gene>
<dbReference type="OrthoDB" id="9897026at2"/>
<sequence length="154" mass="17640">MTPEKQIRVKIAKNIIEQCEILFSAQAWKFFQNFGRGYLYLHKVVNIQHSGGNNFSITEGVSHLGNSVHYVAKGSEAWNIAKLSQAAKEQPIEYARFFALIDTYEPDNEYVVIVGFNYGSDATEYWFLRKPEVPPQQAFSLVRGRPLEFGVELF</sequence>
<evidence type="ECO:0000313" key="1">
    <source>
        <dbReference type="EMBL" id="RUR84157.1"/>
    </source>
</evidence>
<dbReference type="Proteomes" id="UP000268857">
    <property type="component" value="Unassembled WGS sequence"/>
</dbReference>